<keyword evidence="1" id="KW-0812">Transmembrane</keyword>
<name>A0ABN1CY19_SACER</name>
<feature type="chain" id="PRO_5045429421" description="SpaA-like prealbumin fold domain-containing protein" evidence="2">
    <location>
        <begin position="32"/>
        <end position="475"/>
    </location>
</feature>
<evidence type="ECO:0000256" key="2">
    <source>
        <dbReference type="SAM" id="SignalP"/>
    </source>
</evidence>
<dbReference type="Proteomes" id="UP001500729">
    <property type="component" value="Unassembled WGS sequence"/>
</dbReference>
<keyword evidence="5" id="KW-1185">Reference proteome</keyword>
<keyword evidence="2" id="KW-0732">Signal</keyword>
<accession>A0ABN1CY19</accession>
<dbReference type="Pfam" id="PF17802">
    <property type="entry name" value="SpaA"/>
    <property type="match status" value="1"/>
</dbReference>
<organism evidence="4 5">
    <name type="scientific">Saccharopolyspora erythraea</name>
    <name type="common">Streptomyces erythraeus</name>
    <dbReference type="NCBI Taxonomy" id="1836"/>
    <lineage>
        <taxon>Bacteria</taxon>
        <taxon>Bacillati</taxon>
        <taxon>Actinomycetota</taxon>
        <taxon>Actinomycetes</taxon>
        <taxon>Pseudonocardiales</taxon>
        <taxon>Pseudonocardiaceae</taxon>
        <taxon>Saccharopolyspora</taxon>
    </lineage>
</organism>
<keyword evidence="1" id="KW-1133">Transmembrane helix</keyword>
<evidence type="ECO:0000313" key="5">
    <source>
        <dbReference type="Proteomes" id="UP001500729"/>
    </source>
</evidence>
<feature type="transmembrane region" description="Helical" evidence="1">
    <location>
        <begin position="444"/>
        <end position="464"/>
    </location>
</feature>
<proteinExistence type="predicted"/>
<feature type="domain" description="SpaA-like prealbumin fold" evidence="3">
    <location>
        <begin position="310"/>
        <end position="388"/>
    </location>
</feature>
<dbReference type="Gene3D" id="2.60.40.10">
    <property type="entry name" value="Immunoglobulins"/>
    <property type="match status" value="1"/>
</dbReference>
<dbReference type="InterPro" id="IPR041033">
    <property type="entry name" value="SpaA_PFL_dom_1"/>
</dbReference>
<dbReference type="EMBL" id="BAAAGS010000017">
    <property type="protein sequence ID" value="GAA0529118.1"/>
    <property type="molecule type" value="Genomic_DNA"/>
</dbReference>
<comment type="caution">
    <text evidence="4">The sequence shown here is derived from an EMBL/GenBank/DDBJ whole genome shotgun (WGS) entry which is preliminary data.</text>
</comment>
<keyword evidence="1" id="KW-0472">Membrane</keyword>
<evidence type="ECO:0000313" key="4">
    <source>
        <dbReference type="EMBL" id="GAA0529118.1"/>
    </source>
</evidence>
<evidence type="ECO:0000256" key="1">
    <source>
        <dbReference type="SAM" id="Phobius"/>
    </source>
</evidence>
<evidence type="ECO:0000259" key="3">
    <source>
        <dbReference type="Pfam" id="PF17802"/>
    </source>
</evidence>
<protein>
    <recommendedName>
        <fullName evidence="3">SpaA-like prealbumin fold domain-containing protein</fullName>
    </recommendedName>
</protein>
<dbReference type="InterPro" id="IPR013783">
    <property type="entry name" value="Ig-like_fold"/>
</dbReference>
<sequence length="475" mass="48984">MRTFRKLVTAVLGSAVLAGGTLLATPGAALADPQEGLGHETSPGQPYVGNPQPERDWLGSYVVNGRQVWCVQFALTAPGSGEEYKPGDELKTKWGEPIAEDVAADISYLLLRYGTTQDADKAAALAHLLHSRTSAPREGHDDLNPDRGFKDIGYDVEGHLAKLPQQVKDAVTELQDEAVANRGPWEAGLTAPEQPQTIGQAAEWTLTVQRADGKGVGDVPVKLTATDAEVEGLAEDGTVTTPADGGPLALKVTPTGPNPKITGVLSAPADRPYVQEAVNQPDSTQRVVSTGGEKQLTIEDATTAVTAPGAVHVGKVDAESQAAIAGVALRITAADGKPALRQDGTELLGPDGQPAVVTTGTDGTVSVPDLKTPQDIVITEVAPAKGYEDAFDAANPPSVAGTLQPGQTLELSLSNQANTPTVPIRIPAGDPGAPTGETVEFGEMSLLAAGALALVATAFGGFALRRRAGSANGRR</sequence>
<gene>
    <name evidence="4" type="ORF">GCM10009533_30480</name>
</gene>
<dbReference type="RefSeq" id="WP_009944153.1">
    <property type="nucleotide sequence ID" value="NZ_BAAAGS010000017.1"/>
</dbReference>
<reference evidence="4 5" key="1">
    <citation type="journal article" date="2019" name="Int. J. Syst. Evol. Microbiol.">
        <title>The Global Catalogue of Microorganisms (GCM) 10K type strain sequencing project: providing services to taxonomists for standard genome sequencing and annotation.</title>
        <authorList>
            <consortium name="The Broad Institute Genomics Platform"/>
            <consortium name="The Broad Institute Genome Sequencing Center for Infectious Disease"/>
            <person name="Wu L."/>
            <person name="Ma J."/>
        </authorList>
    </citation>
    <scope>NUCLEOTIDE SEQUENCE [LARGE SCALE GENOMIC DNA]</scope>
    <source>
        <strain evidence="4 5">JCM 10303</strain>
    </source>
</reference>
<feature type="signal peptide" evidence="2">
    <location>
        <begin position="1"/>
        <end position="31"/>
    </location>
</feature>